<organism evidence="2 3">
    <name type="scientific">Frigidibacter mobilis</name>
    <dbReference type="NCBI Taxonomy" id="1335048"/>
    <lineage>
        <taxon>Bacteria</taxon>
        <taxon>Pseudomonadati</taxon>
        <taxon>Pseudomonadota</taxon>
        <taxon>Alphaproteobacteria</taxon>
        <taxon>Rhodobacterales</taxon>
        <taxon>Paracoccaceae</taxon>
        <taxon>Frigidibacter</taxon>
    </lineage>
</organism>
<dbReference type="AlphaFoldDB" id="A0A159Z465"/>
<gene>
    <name evidence="2" type="ORF">AKL17_2713</name>
</gene>
<dbReference type="KEGG" id="daa:AKL17_2713"/>
<dbReference type="SUPFAM" id="SSF55729">
    <property type="entry name" value="Acyl-CoA N-acyltransferases (Nat)"/>
    <property type="match status" value="1"/>
</dbReference>
<proteinExistence type="predicted"/>
<dbReference type="RefSeq" id="WP_066813997.1">
    <property type="nucleotide sequence ID" value="NZ_CP012661.1"/>
</dbReference>
<reference evidence="2 3" key="1">
    <citation type="submission" date="2015-09" db="EMBL/GenBank/DDBJ databases">
        <title>Complete genome sequence of Defluviimonas alba cai42t isolated from an oilfield in Xinjiang.</title>
        <authorList>
            <person name="Geng S."/>
            <person name="Pan X."/>
            <person name="Wu X."/>
        </authorList>
    </citation>
    <scope>NUCLEOTIDE SEQUENCE [LARGE SCALE GENOMIC DNA]</scope>
    <source>
        <strain evidence="3">cai42</strain>
    </source>
</reference>
<dbReference type="PANTHER" id="PTHR43451">
    <property type="entry name" value="ACETYLTRANSFERASE (GNAT) FAMILY PROTEIN"/>
    <property type="match status" value="1"/>
</dbReference>
<evidence type="ECO:0000313" key="2">
    <source>
        <dbReference type="EMBL" id="AMY69952.1"/>
    </source>
</evidence>
<dbReference type="STRING" id="1335048.AKL17_2713"/>
<protein>
    <submittedName>
        <fullName evidence="2">Acetyltransferase</fullName>
    </submittedName>
</protein>
<sequence>MQLRPYRAQDAGALAGVFFDAVRIGAAPRYPVEVLRAWAPERPSAEAWEKRLADLWTVVAEADGTPCGFMSLREDGLLDLAFVAPGWRGRGVADALLAAVLAEARSRALPGLHTEASRMARPFFLRHGWTLDAAQEVERGGVRIENFRMSLRF</sequence>
<evidence type="ECO:0000259" key="1">
    <source>
        <dbReference type="PROSITE" id="PS51186"/>
    </source>
</evidence>
<dbReference type="Proteomes" id="UP000076128">
    <property type="component" value="Chromosome"/>
</dbReference>
<dbReference type="InterPro" id="IPR052564">
    <property type="entry name" value="N-acetyltrans/Recomb-assoc"/>
</dbReference>
<evidence type="ECO:0000313" key="3">
    <source>
        <dbReference type="Proteomes" id="UP000076128"/>
    </source>
</evidence>
<dbReference type="InterPro" id="IPR000182">
    <property type="entry name" value="GNAT_dom"/>
</dbReference>
<name>A0A159Z465_9RHOB</name>
<keyword evidence="3" id="KW-1185">Reference proteome</keyword>
<dbReference type="OrthoDB" id="9789081at2"/>
<accession>A0A159Z465</accession>
<dbReference type="PROSITE" id="PS51186">
    <property type="entry name" value="GNAT"/>
    <property type="match status" value="1"/>
</dbReference>
<feature type="domain" description="N-acetyltransferase" evidence="1">
    <location>
        <begin position="1"/>
        <end position="153"/>
    </location>
</feature>
<dbReference type="GO" id="GO:0016747">
    <property type="term" value="F:acyltransferase activity, transferring groups other than amino-acyl groups"/>
    <property type="evidence" value="ECO:0007669"/>
    <property type="project" value="InterPro"/>
</dbReference>
<dbReference type="InterPro" id="IPR016181">
    <property type="entry name" value="Acyl_CoA_acyltransferase"/>
</dbReference>
<dbReference type="Gene3D" id="3.40.630.30">
    <property type="match status" value="1"/>
</dbReference>
<dbReference type="PANTHER" id="PTHR43451:SF1">
    <property type="entry name" value="ACETYLTRANSFERASE"/>
    <property type="match status" value="1"/>
</dbReference>
<dbReference type="Pfam" id="PF13673">
    <property type="entry name" value="Acetyltransf_10"/>
    <property type="match status" value="1"/>
</dbReference>
<dbReference type="EMBL" id="CP012661">
    <property type="protein sequence ID" value="AMY69952.1"/>
    <property type="molecule type" value="Genomic_DNA"/>
</dbReference>
<keyword evidence="2" id="KW-0808">Transferase</keyword>